<comment type="catalytic activity">
    <reaction evidence="9">
        <text>L-isoleucine + 2-oxoglutarate = (S)-3-methyl-2-oxopentanoate + L-glutamate</text>
        <dbReference type="Rhea" id="RHEA:24801"/>
        <dbReference type="ChEBI" id="CHEBI:16810"/>
        <dbReference type="ChEBI" id="CHEBI:29985"/>
        <dbReference type="ChEBI" id="CHEBI:35146"/>
        <dbReference type="ChEBI" id="CHEBI:58045"/>
        <dbReference type="EC" id="2.6.1.42"/>
    </reaction>
</comment>
<dbReference type="Gene3D" id="3.30.470.10">
    <property type="match status" value="1"/>
</dbReference>
<keyword evidence="12" id="KW-1185">Reference proteome</keyword>
<comment type="pathway">
    <text evidence="2">Amino-acid biosynthesis; L-isoleucine biosynthesis; L-isoleucine from 2-oxobutanoate: step 4/4.</text>
</comment>
<dbReference type="AlphaFoldDB" id="A0A1H5ZQ92"/>
<keyword evidence="11" id="KW-0032">Aminotransferase</keyword>
<dbReference type="FunFam" id="3.20.10.10:FF:000002">
    <property type="entry name" value="D-alanine aminotransferase"/>
    <property type="match status" value="1"/>
</dbReference>
<dbReference type="InterPro" id="IPR043131">
    <property type="entry name" value="BCAT-like_N"/>
</dbReference>
<dbReference type="GO" id="GO:0004084">
    <property type="term" value="F:branched-chain-amino-acid transaminase activity"/>
    <property type="evidence" value="ECO:0007669"/>
    <property type="project" value="UniProtKB-EC"/>
</dbReference>
<comment type="similarity">
    <text evidence="5">Belongs to the class-IV pyridoxal-phosphate-dependent aminotransferase family.</text>
</comment>
<reference evidence="12" key="1">
    <citation type="submission" date="2016-10" db="EMBL/GenBank/DDBJ databases">
        <authorList>
            <person name="Varghese N."/>
            <person name="Submissions S."/>
        </authorList>
    </citation>
    <scope>NUCLEOTIDE SEQUENCE [LARGE SCALE GENOMIC DNA]</scope>
    <source>
        <strain evidence="12">DSM 17298</strain>
    </source>
</reference>
<protein>
    <recommendedName>
        <fullName evidence="6">branched-chain-amino-acid transaminase</fullName>
        <ecNumber evidence="6">2.6.1.42</ecNumber>
    </recommendedName>
</protein>
<comment type="pathway">
    <text evidence="4">Amino-acid biosynthesis; L-leucine biosynthesis; L-leucine from 3-methyl-2-oxobutanoate: step 4/4.</text>
</comment>
<dbReference type="EMBL" id="FNVR01000029">
    <property type="protein sequence ID" value="SEG37566.1"/>
    <property type="molecule type" value="Genomic_DNA"/>
</dbReference>
<comment type="catalytic activity">
    <reaction evidence="8">
        <text>L-valine + 2-oxoglutarate = 3-methyl-2-oxobutanoate + L-glutamate</text>
        <dbReference type="Rhea" id="RHEA:24813"/>
        <dbReference type="ChEBI" id="CHEBI:11851"/>
        <dbReference type="ChEBI" id="CHEBI:16810"/>
        <dbReference type="ChEBI" id="CHEBI:29985"/>
        <dbReference type="ChEBI" id="CHEBI:57762"/>
        <dbReference type="EC" id="2.6.1.42"/>
    </reaction>
</comment>
<dbReference type="RefSeq" id="WP_103926196.1">
    <property type="nucleotide sequence ID" value="NZ_FNVR01000029.1"/>
</dbReference>
<evidence type="ECO:0000256" key="1">
    <source>
        <dbReference type="ARBA" id="ARBA00001933"/>
    </source>
</evidence>
<evidence type="ECO:0000256" key="5">
    <source>
        <dbReference type="ARBA" id="ARBA00009320"/>
    </source>
</evidence>
<keyword evidence="7" id="KW-0663">Pyridoxal phosphate</keyword>
<dbReference type="Pfam" id="PF01063">
    <property type="entry name" value="Aminotran_4"/>
    <property type="match status" value="1"/>
</dbReference>
<dbReference type="GO" id="GO:0046394">
    <property type="term" value="P:carboxylic acid biosynthetic process"/>
    <property type="evidence" value="ECO:0007669"/>
    <property type="project" value="UniProtKB-ARBA"/>
</dbReference>
<evidence type="ECO:0000313" key="11">
    <source>
        <dbReference type="EMBL" id="SEG37566.1"/>
    </source>
</evidence>
<dbReference type="EC" id="2.6.1.42" evidence="6"/>
<dbReference type="PANTHER" id="PTHR42743">
    <property type="entry name" value="AMINO-ACID AMINOTRANSFERASE"/>
    <property type="match status" value="1"/>
</dbReference>
<evidence type="ECO:0000256" key="8">
    <source>
        <dbReference type="ARBA" id="ARBA00048212"/>
    </source>
</evidence>
<evidence type="ECO:0000256" key="7">
    <source>
        <dbReference type="ARBA" id="ARBA00022898"/>
    </source>
</evidence>
<comment type="pathway">
    <text evidence="3">Amino-acid biosynthesis; L-valine biosynthesis; L-valine from pyruvate: step 4/4.</text>
</comment>
<dbReference type="InterPro" id="IPR050571">
    <property type="entry name" value="Class-IV_PLP-Dep_Aminotrnsfr"/>
</dbReference>
<evidence type="ECO:0000313" key="12">
    <source>
        <dbReference type="Proteomes" id="UP000236736"/>
    </source>
</evidence>
<dbReference type="OrthoDB" id="9805628at2"/>
<sequence>MKPFCFADGTIVPTESATLHPMDLGLIRGYGIFDFFRTVNYTPLFLENYLDRFITSAEKTFLPLPYSRAQLSEIIHLLIEKNNLEKGGLRMVLSGGISENHFSPAAGKLFIFAESLSLPSEEKYREGIKLLTLEYVRPIADIKTTNYTLPVWHSVNWKRLGAEDVLYHWNGWVSESSRSNFFIVKNGVLHTPNQHILLGITRKHILDMVKNAVIRPISLEEVWDADEAFISSTTKVLLPVTQLDERKIGNGKPGPVTMEILERFRKLEKEIVA</sequence>
<comment type="cofactor">
    <cofactor evidence="1">
        <name>pyridoxal 5'-phosphate</name>
        <dbReference type="ChEBI" id="CHEBI:597326"/>
    </cofactor>
</comment>
<gene>
    <name evidence="11" type="ORF">SAMN03080598_03607</name>
</gene>
<dbReference type="Gene3D" id="3.20.10.10">
    <property type="entry name" value="D-amino Acid Aminotransferase, subunit A, domain 2"/>
    <property type="match status" value="1"/>
</dbReference>
<evidence type="ECO:0000256" key="4">
    <source>
        <dbReference type="ARBA" id="ARBA00005072"/>
    </source>
</evidence>
<evidence type="ECO:0000256" key="3">
    <source>
        <dbReference type="ARBA" id="ARBA00004931"/>
    </source>
</evidence>
<evidence type="ECO:0000256" key="10">
    <source>
        <dbReference type="ARBA" id="ARBA00049229"/>
    </source>
</evidence>
<dbReference type="GO" id="GO:0008652">
    <property type="term" value="P:amino acid biosynthetic process"/>
    <property type="evidence" value="ECO:0007669"/>
    <property type="project" value="UniProtKB-ARBA"/>
</dbReference>
<dbReference type="InterPro" id="IPR036038">
    <property type="entry name" value="Aminotransferase-like"/>
</dbReference>
<accession>A0A1H5ZQ92</accession>
<evidence type="ECO:0000256" key="9">
    <source>
        <dbReference type="ARBA" id="ARBA00048798"/>
    </source>
</evidence>
<dbReference type="SUPFAM" id="SSF56752">
    <property type="entry name" value="D-aminoacid aminotransferase-like PLP-dependent enzymes"/>
    <property type="match status" value="1"/>
</dbReference>
<dbReference type="InterPro" id="IPR001544">
    <property type="entry name" value="Aminotrans_IV"/>
</dbReference>
<comment type="catalytic activity">
    <reaction evidence="10">
        <text>L-leucine + 2-oxoglutarate = 4-methyl-2-oxopentanoate + L-glutamate</text>
        <dbReference type="Rhea" id="RHEA:18321"/>
        <dbReference type="ChEBI" id="CHEBI:16810"/>
        <dbReference type="ChEBI" id="CHEBI:17865"/>
        <dbReference type="ChEBI" id="CHEBI:29985"/>
        <dbReference type="ChEBI" id="CHEBI:57427"/>
        <dbReference type="EC" id="2.6.1.42"/>
    </reaction>
</comment>
<dbReference type="STRING" id="1120964.GCA_001313265_05810"/>
<dbReference type="PANTHER" id="PTHR42743:SF11">
    <property type="entry name" value="AMINODEOXYCHORISMATE LYASE"/>
    <property type="match status" value="1"/>
</dbReference>
<name>A0A1H5ZQ92_9BACT</name>
<dbReference type="Proteomes" id="UP000236736">
    <property type="component" value="Unassembled WGS sequence"/>
</dbReference>
<evidence type="ECO:0000256" key="6">
    <source>
        <dbReference type="ARBA" id="ARBA00013053"/>
    </source>
</evidence>
<keyword evidence="11" id="KW-0808">Transferase</keyword>
<dbReference type="InterPro" id="IPR043132">
    <property type="entry name" value="BCAT-like_C"/>
</dbReference>
<proteinExistence type="inferred from homology"/>
<evidence type="ECO:0000256" key="2">
    <source>
        <dbReference type="ARBA" id="ARBA00004824"/>
    </source>
</evidence>
<organism evidence="11 12">
    <name type="scientific">Algoriphagus boritolerans DSM 17298 = JCM 18970</name>
    <dbReference type="NCBI Taxonomy" id="1120964"/>
    <lineage>
        <taxon>Bacteria</taxon>
        <taxon>Pseudomonadati</taxon>
        <taxon>Bacteroidota</taxon>
        <taxon>Cytophagia</taxon>
        <taxon>Cytophagales</taxon>
        <taxon>Cyclobacteriaceae</taxon>
        <taxon>Algoriphagus</taxon>
    </lineage>
</organism>